<sequence length="662" mass="69937">MGHMKLPANGLVQPSLDEKRDLAVASPSTELRQQASTDEAVEVDGRVVDPMGHEPELRLWDHPSKQPNGFARVLALREWFRSTPRYSGAVRQGAIEDEPTMRMARKEAMQLLSLGWPQSVSVLLNFAPRVVVLAAVGHFCDGVSVAATGVGIMYSNFCGNMLLKGSAFGSTPLLSQAFGASNHARIGQLLHRMMLIHALVVLCITLPFTLLAFRILSSTGQPRQISELAADFIWWRLAAIPFVSLTQNLTNFLVAQRCVRAPMVSNMACSALQCALAPFFVSRFGFIGAPLAMITVECTQGISLFLLSPLLLPHKAASWPRWCTRAAWLSACRGWGELVLFGVSAAMMVCSEWLGWECTLLLAGHLCARPPHAVAVDAAAEAAAEAAAAEASCAPLEAVPIATTVLVCQFLCTFGFGLAACNRIGNLLGAGRSVEARCCARVAVALIALIAASLATVLVSLRHAIAGSFVDEPHVVELTASLMRMTIMYAALANMGPGCAQQIFFGVGASLRVPAAINTVAFFIIGIPLGAVFAFELDFGVVGLWGGLVVAMVLLLAGQYTYMYKTVDWAQAATVAVEKALGGGKAVGALPRPTEEGEGDHAAAGVKAADSGTNSDEFGAKFAPIAGTKELGMQCDHMALTTKPGESGGGRRIAPDSDADSV</sequence>
<keyword evidence="3" id="KW-1133">Transmembrane helix</keyword>
<dbReference type="EMBL" id="HBIZ01022024">
    <property type="protein sequence ID" value="CAE0761317.1"/>
    <property type="molecule type" value="Transcribed_RNA"/>
</dbReference>
<feature type="transmembrane region" description="Helical" evidence="3">
    <location>
        <begin position="541"/>
        <end position="562"/>
    </location>
</feature>
<feature type="transmembrane region" description="Helical" evidence="3">
    <location>
        <begin position="485"/>
        <end position="508"/>
    </location>
</feature>
<keyword evidence="3" id="KW-0472">Membrane</keyword>
<feature type="transmembrane region" description="Helical" evidence="3">
    <location>
        <begin position="233"/>
        <end position="255"/>
    </location>
</feature>
<keyword evidence="3" id="KW-0812">Transmembrane</keyword>
<feature type="transmembrane region" description="Helical" evidence="3">
    <location>
        <begin position="401"/>
        <end position="421"/>
    </location>
</feature>
<dbReference type="GO" id="GO:0015297">
    <property type="term" value="F:antiporter activity"/>
    <property type="evidence" value="ECO:0007669"/>
    <property type="project" value="InterPro"/>
</dbReference>
<feature type="transmembrane region" description="Helical" evidence="3">
    <location>
        <begin position="194"/>
        <end position="213"/>
    </location>
</feature>
<evidence type="ECO:0000256" key="2">
    <source>
        <dbReference type="SAM" id="MobiDB-lite"/>
    </source>
</evidence>
<comment type="similarity">
    <text evidence="1">Belongs to the multi antimicrobial extrusion (MATE) (TC 2.A.66.1) family.</text>
</comment>
<feature type="transmembrane region" description="Helical" evidence="3">
    <location>
        <begin position="515"/>
        <end position="535"/>
    </location>
</feature>
<name>A0A7S4EYV5_CHRCT</name>
<reference evidence="4" key="1">
    <citation type="submission" date="2021-01" db="EMBL/GenBank/DDBJ databases">
        <authorList>
            <person name="Corre E."/>
            <person name="Pelletier E."/>
            <person name="Niang G."/>
            <person name="Scheremetjew M."/>
            <person name="Finn R."/>
            <person name="Kale V."/>
            <person name="Holt S."/>
            <person name="Cochrane G."/>
            <person name="Meng A."/>
            <person name="Brown T."/>
            <person name="Cohen L."/>
        </authorList>
    </citation>
    <scope>NUCLEOTIDE SEQUENCE</scope>
    <source>
        <strain evidence="4">CCMP645</strain>
    </source>
</reference>
<accession>A0A7S4EYV5</accession>
<protein>
    <recommendedName>
        <fullName evidence="5">Protein DETOXIFICATION</fullName>
    </recommendedName>
</protein>
<dbReference type="AlphaFoldDB" id="A0A7S4EYV5"/>
<feature type="region of interest" description="Disordered" evidence="2">
    <location>
        <begin position="639"/>
        <end position="662"/>
    </location>
</feature>
<proteinExistence type="inferred from homology"/>
<organism evidence="4">
    <name type="scientific">Chrysotila carterae</name>
    <name type="common">Marine alga</name>
    <name type="synonym">Syracosphaera carterae</name>
    <dbReference type="NCBI Taxonomy" id="13221"/>
    <lineage>
        <taxon>Eukaryota</taxon>
        <taxon>Haptista</taxon>
        <taxon>Haptophyta</taxon>
        <taxon>Prymnesiophyceae</taxon>
        <taxon>Isochrysidales</taxon>
        <taxon>Isochrysidaceae</taxon>
        <taxon>Chrysotila</taxon>
    </lineage>
</organism>
<evidence type="ECO:0008006" key="5">
    <source>
        <dbReference type="Google" id="ProtNLM"/>
    </source>
</evidence>
<dbReference type="PANTHER" id="PTHR11206">
    <property type="entry name" value="MULTIDRUG RESISTANCE PROTEIN"/>
    <property type="match status" value="1"/>
</dbReference>
<feature type="transmembrane region" description="Helical" evidence="3">
    <location>
        <begin position="442"/>
        <end position="465"/>
    </location>
</feature>
<evidence type="ECO:0000256" key="1">
    <source>
        <dbReference type="ARBA" id="ARBA00010199"/>
    </source>
</evidence>
<dbReference type="Pfam" id="PF01554">
    <property type="entry name" value="MatE"/>
    <property type="match status" value="2"/>
</dbReference>
<feature type="transmembrane region" description="Helical" evidence="3">
    <location>
        <begin position="334"/>
        <end position="356"/>
    </location>
</feature>
<dbReference type="GO" id="GO:0016020">
    <property type="term" value="C:membrane"/>
    <property type="evidence" value="ECO:0007669"/>
    <property type="project" value="InterPro"/>
</dbReference>
<dbReference type="GO" id="GO:0042910">
    <property type="term" value="F:xenobiotic transmembrane transporter activity"/>
    <property type="evidence" value="ECO:0007669"/>
    <property type="project" value="InterPro"/>
</dbReference>
<gene>
    <name evidence="4" type="ORF">PCAR00345_LOCUS13929</name>
</gene>
<evidence type="ECO:0000313" key="4">
    <source>
        <dbReference type="EMBL" id="CAE0761317.1"/>
    </source>
</evidence>
<evidence type="ECO:0000256" key="3">
    <source>
        <dbReference type="SAM" id="Phobius"/>
    </source>
</evidence>
<feature type="region of interest" description="Disordered" evidence="2">
    <location>
        <begin position="590"/>
        <end position="612"/>
    </location>
</feature>
<dbReference type="InterPro" id="IPR002528">
    <property type="entry name" value="MATE_fam"/>
</dbReference>